<dbReference type="GO" id="GO:0052572">
    <property type="term" value="P:response to host immune response"/>
    <property type="evidence" value="ECO:0007669"/>
    <property type="project" value="TreeGrafter"/>
</dbReference>
<dbReference type="SUPFAM" id="SSF140459">
    <property type="entry name" value="PE/PPE dimer-like"/>
    <property type="match status" value="1"/>
</dbReference>
<evidence type="ECO:0000256" key="1">
    <source>
        <dbReference type="ARBA" id="ARBA00010652"/>
    </source>
</evidence>
<evidence type="ECO:0000259" key="2">
    <source>
        <dbReference type="Pfam" id="PF00823"/>
    </source>
</evidence>
<dbReference type="Proteomes" id="UP000466396">
    <property type="component" value="Chromosome"/>
</dbReference>
<evidence type="ECO:0000313" key="3">
    <source>
        <dbReference type="EMBL" id="BBX97967.1"/>
    </source>
</evidence>
<sequence length="380" mass="38589">MFGVMEFMALPPEVTSALIHSGPGAASLIEASDAWQRLGISLEESAGLHIAALSPLSEAWQGPSWLAMAQAVESYLTWVRTTAQQCQRMASSAQAAVAAFNSVDAAVVPVAQVSANRLRLAQLLATNGFGSNLPAIAETEDQYQSMWANNSAAMSRYRAASAQAARLPQFSWPPPIADPAGVAAQASAVPAATAPATAVAAASPLDSALAALFDFDPNSGWFGLANTYANQFVSSGFPINLLSYLAQNTSAQALQTVGSDIGQGLSEGLQAVGGPGLGALGDAGLSAEPTAAIGVGVSMGKLTAPPAVVGLLPGSQAPVQLASAVSPLSPGESGFPMPPLMAPPISAGSGWRKRKQQKYEDIAIGAELKGTVMPRPPSAG</sequence>
<proteinExistence type="inferred from homology"/>
<dbReference type="Gene3D" id="1.20.1260.20">
    <property type="entry name" value="PPE superfamily"/>
    <property type="match status" value="1"/>
</dbReference>
<comment type="similarity">
    <text evidence="1">Belongs to the mycobacterial PPE family.</text>
</comment>
<name>A0A7I7NR49_9MYCO</name>
<accession>A0A7I7NR49</accession>
<evidence type="ECO:0000313" key="4">
    <source>
        <dbReference type="Proteomes" id="UP000466396"/>
    </source>
</evidence>
<keyword evidence="4" id="KW-1185">Reference proteome</keyword>
<dbReference type="InterPro" id="IPR038332">
    <property type="entry name" value="PPE_sf"/>
</dbReference>
<dbReference type="PANTHER" id="PTHR46766">
    <property type="entry name" value="GLUTAMINE-RICH PROTEIN 2"/>
    <property type="match status" value="1"/>
</dbReference>
<dbReference type="KEGG" id="mlj:MLAC_32610"/>
<dbReference type="Pfam" id="PF00823">
    <property type="entry name" value="PPE"/>
    <property type="match status" value="1"/>
</dbReference>
<protein>
    <submittedName>
        <fullName evidence="3">PPE family protein</fullName>
    </submittedName>
</protein>
<gene>
    <name evidence="3" type="primary">PPE26_2</name>
    <name evidence="3" type="ORF">MLAC_32610</name>
</gene>
<dbReference type="InterPro" id="IPR000030">
    <property type="entry name" value="PPE_dom"/>
</dbReference>
<dbReference type="PANTHER" id="PTHR46766:SF1">
    <property type="entry name" value="GLUTAMINE-RICH PROTEIN 2"/>
    <property type="match status" value="1"/>
</dbReference>
<dbReference type="AlphaFoldDB" id="A0A7I7NR49"/>
<dbReference type="EMBL" id="AP022581">
    <property type="protein sequence ID" value="BBX97967.1"/>
    <property type="molecule type" value="Genomic_DNA"/>
</dbReference>
<reference evidence="3 4" key="1">
    <citation type="journal article" date="2019" name="Emerg. Microbes Infect.">
        <title>Comprehensive subspecies identification of 175 nontuberculous mycobacteria species based on 7547 genomic profiles.</title>
        <authorList>
            <person name="Matsumoto Y."/>
            <person name="Kinjo T."/>
            <person name="Motooka D."/>
            <person name="Nabeya D."/>
            <person name="Jung N."/>
            <person name="Uechi K."/>
            <person name="Horii T."/>
            <person name="Iida T."/>
            <person name="Fujita J."/>
            <person name="Nakamura S."/>
        </authorList>
    </citation>
    <scope>NUCLEOTIDE SEQUENCE [LARGE SCALE GENOMIC DNA]</scope>
    <source>
        <strain evidence="3 4">JCM 15657</strain>
    </source>
</reference>
<organism evidence="3 4">
    <name type="scientific">Mycobacterium lacus</name>
    <dbReference type="NCBI Taxonomy" id="169765"/>
    <lineage>
        <taxon>Bacteria</taxon>
        <taxon>Bacillati</taxon>
        <taxon>Actinomycetota</taxon>
        <taxon>Actinomycetes</taxon>
        <taxon>Mycobacteriales</taxon>
        <taxon>Mycobacteriaceae</taxon>
        <taxon>Mycobacterium</taxon>
    </lineage>
</organism>
<feature type="domain" description="PPE" evidence="2">
    <location>
        <begin position="7"/>
        <end position="166"/>
    </location>
</feature>